<reference evidence="2 3" key="1">
    <citation type="submission" date="2019-02" db="EMBL/GenBank/DDBJ databases">
        <title>Deep-cultivation of Planctomycetes and their phenomic and genomic characterization uncovers novel biology.</title>
        <authorList>
            <person name="Wiegand S."/>
            <person name="Jogler M."/>
            <person name="Boedeker C."/>
            <person name="Pinto D."/>
            <person name="Vollmers J."/>
            <person name="Rivas-Marin E."/>
            <person name="Kohn T."/>
            <person name="Peeters S.H."/>
            <person name="Heuer A."/>
            <person name="Rast P."/>
            <person name="Oberbeckmann S."/>
            <person name="Bunk B."/>
            <person name="Jeske O."/>
            <person name="Meyerdierks A."/>
            <person name="Storesund J.E."/>
            <person name="Kallscheuer N."/>
            <person name="Luecker S."/>
            <person name="Lage O.M."/>
            <person name="Pohl T."/>
            <person name="Merkel B.J."/>
            <person name="Hornburger P."/>
            <person name="Mueller R.-W."/>
            <person name="Bruemmer F."/>
            <person name="Labrenz M."/>
            <person name="Spormann A.M."/>
            <person name="Op den Camp H."/>
            <person name="Overmann J."/>
            <person name="Amann R."/>
            <person name="Jetten M.S.M."/>
            <person name="Mascher T."/>
            <person name="Medema M.H."/>
            <person name="Devos D.P."/>
            <person name="Kaster A.-K."/>
            <person name="Ovreas L."/>
            <person name="Rohde M."/>
            <person name="Galperin M.Y."/>
            <person name="Jogler C."/>
        </authorList>
    </citation>
    <scope>NUCLEOTIDE SEQUENCE [LARGE SCALE GENOMIC DNA]</scope>
    <source>
        <strain evidence="2 3">ETA_A1</strain>
    </source>
</reference>
<accession>A0A517Y2N7</accession>
<evidence type="ECO:0000313" key="2">
    <source>
        <dbReference type="EMBL" id="QDU24031.1"/>
    </source>
</evidence>
<organism evidence="2 3">
    <name type="scientific">Urbifossiella limnaea</name>
    <dbReference type="NCBI Taxonomy" id="2528023"/>
    <lineage>
        <taxon>Bacteria</taxon>
        <taxon>Pseudomonadati</taxon>
        <taxon>Planctomycetota</taxon>
        <taxon>Planctomycetia</taxon>
        <taxon>Gemmatales</taxon>
        <taxon>Gemmataceae</taxon>
        <taxon>Urbifossiella</taxon>
    </lineage>
</organism>
<name>A0A517Y2N7_9BACT</name>
<proteinExistence type="predicted"/>
<feature type="compositionally biased region" description="Low complexity" evidence="1">
    <location>
        <begin position="118"/>
        <end position="129"/>
    </location>
</feature>
<feature type="region of interest" description="Disordered" evidence="1">
    <location>
        <begin position="106"/>
        <end position="170"/>
    </location>
</feature>
<gene>
    <name evidence="2" type="ORF">ETAA1_60420</name>
</gene>
<dbReference type="EMBL" id="CP036273">
    <property type="protein sequence ID" value="QDU24031.1"/>
    <property type="molecule type" value="Genomic_DNA"/>
</dbReference>
<sequence length="218" mass="23346">MDDPIILGPSGRLDGFRPLALAPGMLASFPESERARLGSGSFVVGPSGQVWCLSGRCPELVGTWEPTAERVRPLPWALDPDERARLDGFPLAGLRALRSRVVADPVESAPSAPPSAPAAPAEFRPAEAPIGPPRAPEREFDGVGVTKRRTRGPGKKSRPPVVPWAGGTAEERAAEMARRRETGETFDAIGRAFGVSAGTVYQTIRSHQERLKRREAVA</sequence>
<dbReference type="Proteomes" id="UP000319576">
    <property type="component" value="Chromosome"/>
</dbReference>
<evidence type="ECO:0000256" key="1">
    <source>
        <dbReference type="SAM" id="MobiDB-lite"/>
    </source>
</evidence>
<feature type="compositionally biased region" description="Basic residues" evidence="1">
    <location>
        <begin position="146"/>
        <end position="158"/>
    </location>
</feature>
<evidence type="ECO:0000313" key="3">
    <source>
        <dbReference type="Proteomes" id="UP000319576"/>
    </source>
</evidence>
<dbReference type="AlphaFoldDB" id="A0A517Y2N7"/>
<dbReference type="KEGG" id="uli:ETAA1_60420"/>
<dbReference type="RefSeq" id="WP_145244228.1">
    <property type="nucleotide sequence ID" value="NZ_CP036273.1"/>
</dbReference>
<protein>
    <submittedName>
        <fullName evidence="2">Uncharacterized protein</fullName>
    </submittedName>
</protein>
<keyword evidence="3" id="KW-1185">Reference proteome</keyword>